<comment type="subcellular location">
    <subcellularLocation>
        <location evidence="1 8">Bacterial flagellum basal body</location>
    </subcellularLocation>
</comment>
<dbReference type="NCBIfam" id="TIGR03506">
    <property type="entry name" value="FlgEFG_subfam"/>
    <property type="match status" value="2"/>
</dbReference>
<dbReference type="InterPro" id="IPR037925">
    <property type="entry name" value="FlgE/F/G-like"/>
</dbReference>
<evidence type="ECO:0000256" key="2">
    <source>
        <dbReference type="ARBA" id="ARBA00009677"/>
    </source>
</evidence>
<reference evidence="12 13" key="1">
    <citation type="journal article" date="2019" name="Appl. Environ. Microbiol.">
        <title>Environmental Evidence and Genomic Insight of Iron-oxidizing Bacteria Preference Towards More Corrosion Resistant Stainless Steel at Higher Salinities.</title>
        <authorList>
            <person name="Garrison C.E."/>
            <person name="Price K.A."/>
            <person name="Field E.K."/>
        </authorList>
    </citation>
    <scope>NUCLEOTIDE SEQUENCE [LARGE SCALE GENOMIC DNA]</scope>
    <source>
        <strain evidence="12 13">P3</strain>
    </source>
</reference>
<evidence type="ECO:0000256" key="8">
    <source>
        <dbReference type="RuleBase" id="RU362116"/>
    </source>
</evidence>
<dbReference type="AlphaFoldDB" id="A0A5R9GQJ5"/>
<keyword evidence="12" id="KW-0966">Cell projection</keyword>
<evidence type="ECO:0000313" key="13">
    <source>
        <dbReference type="Proteomes" id="UP000306585"/>
    </source>
</evidence>
<dbReference type="PANTHER" id="PTHR30435">
    <property type="entry name" value="FLAGELLAR PROTEIN"/>
    <property type="match status" value="1"/>
</dbReference>
<feature type="domain" description="Flagellar basal-body/hook protein C-terminal" evidence="10">
    <location>
        <begin position="216"/>
        <end position="259"/>
    </location>
</feature>
<dbReference type="GO" id="GO:0071978">
    <property type="term" value="P:bacterial-type flagellum-dependent swarming motility"/>
    <property type="evidence" value="ECO:0007669"/>
    <property type="project" value="TreeGrafter"/>
</dbReference>
<dbReference type="PANTHER" id="PTHR30435:SF19">
    <property type="entry name" value="FLAGELLAR BASAL-BODY ROD PROTEIN FLGG"/>
    <property type="match status" value="1"/>
</dbReference>
<dbReference type="GO" id="GO:0009426">
    <property type="term" value="C:bacterial-type flagellum basal body, distal rod"/>
    <property type="evidence" value="ECO:0007669"/>
    <property type="project" value="UniProtKB-UniRule"/>
</dbReference>
<evidence type="ECO:0000256" key="7">
    <source>
        <dbReference type="NCBIfam" id="TIGR02488"/>
    </source>
</evidence>
<dbReference type="RefSeq" id="WP_138239503.1">
    <property type="nucleotide sequence ID" value="NZ_VBRY01000008.1"/>
</dbReference>
<feature type="domain" description="Flagellar hook protein FlgE/F/G-like D1" evidence="11">
    <location>
        <begin position="97"/>
        <end position="160"/>
    </location>
</feature>
<dbReference type="EMBL" id="VBRY01000008">
    <property type="protein sequence ID" value="TLS66673.1"/>
    <property type="molecule type" value="Genomic_DNA"/>
</dbReference>
<comment type="caution">
    <text evidence="12">The sequence shown here is derived from an EMBL/GenBank/DDBJ whole genome shotgun (WGS) entry which is preliminary data.</text>
</comment>
<gene>
    <name evidence="12" type="primary">flgG</name>
    <name evidence="12" type="ORF">FEF65_09110</name>
</gene>
<dbReference type="Proteomes" id="UP000306585">
    <property type="component" value="Unassembled WGS sequence"/>
</dbReference>
<evidence type="ECO:0000256" key="5">
    <source>
        <dbReference type="ARBA" id="ARBA00025933"/>
    </source>
</evidence>
<dbReference type="SUPFAM" id="SSF117143">
    <property type="entry name" value="Flagellar hook protein flgE"/>
    <property type="match status" value="1"/>
</dbReference>
<evidence type="ECO:0000259" key="11">
    <source>
        <dbReference type="Pfam" id="PF22692"/>
    </source>
</evidence>
<dbReference type="InterPro" id="IPR053967">
    <property type="entry name" value="LlgE_F_G-like_D1"/>
</dbReference>
<dbReference type="NCBIfam" id="TIGR02488">
    <property type="entry name" value="flgG_G_neg"/>
    <property type="match status" value="1"/>
</dbReference>
<dbReference type="InterPro" id="IPR001444">
    <property type="entry name" value="Flag_bb_rod_N"/>
</dbReference>
<dbReference type="InterPro" id="IPR010930">
    <property type="entry name" value="Flg_bb/hook_C_dom"/>
</dbReference>
<dbReference type="InterPro" id="IPR019776">
    <property type="entry name" value="Flagellar_basal_body_rod_CS"/>
</dbReference>
<evidence type="ECO:0000259" key="9">
    <source>
        <dbReference type="Pfam" id="PF00460"/>
    </source>
</evidence>
<evidence type="ECO:0000256" key="3">
    <source>
        <dbReference type="ARBA" id="ARBA00017948"/>
    </source>
</evidence>
<evidence type="ECO:0000256" key="1">
    <source>
        <dbReference type="ARBA" id="ARBA00004117"/>
    </source>
</evidence>
<dbReference type="PROSITE" id="PS00588">
    <property type="entry name" value="FLAGELLA_BB_ROD"/>
    <property type="match status" value="1"/>
</dbReference>
<protein>
    <recommendedName>
        <fullName evidence="3 7">Flagellar basal-body rod protein FlgG</fullName>
    </recommendedName>
    <alternativeName>
        <fullName evidence="6 8">Distal rod protein</fullName>
    </alternativeName>
</protein>
<evidence type="ECO:0000313" key="12">
    <source>
        <dbReference type="EMBL" id="TLS66673.1"/>
    </source>
</evidence>
<evidence type="ECO:0000256" key="4">
    <source>
        <dbReference type="ARBA" id="ARBA00023143"/>
    </source>
</evidence>
<dbReference type="Pfam" id="PF22692">
    <property type="entry name" value="LlgE_F_G_D1"/>
    <property type="match status" value="1"/>
</dbReference>
<organism evidence="12 13">
    <name type="scientific">Mariprofundus erugo</name>
    <dbReference type="NCBI Taxonomy" id="2528639"/>
    <lineage>
        <taxon>Bacteria</taxon>
        <taxon>Pseudomonadati</taxon>
        <taxon>Pseudomonadota</taxon>
        <taxon>Candidatius Mariprofundia</taxon>
        <taxon>Mariprofundales</taxon>
        <taxon>Mariprofundaceae</taxon>
        <taxon>Mariprofundus</taxon>
    </lineage>
</organism>
<dbReference type="Pfam" id="PF06429">
    <property type="entry name" value="Flg_bbr_C"/>
    <property type="match status" value="1"/>
</dbReference>
<dbReference type="InterPro" id="IPR020013">
    <property type="entry name" value="Flagellar_FlgE/F/G"/>
</dbReference>
<comment type="similarity">
    <text evidence="2 8">Belongs to the flagella basal body rod proteins family.</text>
</comment>
<comment type="subunit">
    <text evidence="5 8">The basal body constitutes a major portion of the flagellar organelle and consists of four rings (L,P,S, and M) mounted on a central rod. The rod consists of about 26 subunits of FlgG in the distal portion, and FlgB, FlgC and FlgF are thought to build up the proximal portion of the rod with about 6 subunits each.</text>
</comment>
<name>A0A5R9GQJ5_9PROT</name>
<keyword evidence="12" id="KW-0282">Flagellum</keyword>
<accession>A0A5R9GQJ5</accession>
<keyword evidence="12" id="KW-0969">Cilium</keyword>
<evidence type="ECO:0000259" key="10">
    <source>
        <dbReference type="Pfam" id="PF06429"/>
    </source>
</evidence>
<proteinExistence type="inferred from homology"/>
<dbReference type="Pfam" id="PF00460">
    <property type="entry name" value="Flg_bb_rod"/>
    <property type="match status" value="1"/>
</dbReference>
<keyword evidence="13" id="KW-1185">Reference proteome</keyword>
<sequence length="262" mass="27384">MMRALWTAATGMAAQNLNVDVISNNIANVNTNGFKRGRANFQDLMYQQIKSPGSEASSAGTQLPNGIQVGLGVRTASVDSVFSEGSFQQTNNPLDMAVQGRGFFQVQLANGETAYTRAGSFSLDATGQIVTQNGDLLQPGITIPADAQSIHVAADGTVSVVQPNATQTVLGQIQIADFLNPAGLTKLGGNMFQPSNSSGQPVIGNPTSNGLGSIGQGALEMSNVSMVEEMVNLIAGQRAYEMNSKAIQASDEMLQTANNVKK</sequence>
<dbReference type="InterPro" id="IPR012834">
    <property type="entry name" value="FlgG_G_neg"/>
</dbReference>
<dbReference type="OrthoDB" id="5290298at2"/>
<keyword evidence="4 8" id="KW-0975">Bacterial flagellum</keyword>
<feature type="domain" description="Flagellar basal body rod protein N-terminal" evidence="9">
    <location>
        <begin position="7"/>
        <end position="35"/>
    </location>
</feature>
<evidence type="ECO:0000256" key="6">
    <source>
        <dbReference type="ARBA" id="ARBA00032912"/>
    </source>
</evidence>